<name>A0AAW2SRQ8_9LAMI</name>
<sequence>MVWALSHLPWAIISVSQPDPETWFRGLQHSLDDRGFARALLICWNLWGARNKMLFESVSVSPQGLIEMMLGLEGSLIPTTRVILDLEGALKAYQRSSFQAVGVG</sequence>
<accession>A0AAW2SRQ8</accession>
<proteinExistence type="predicted"/>
<dbReference type="AlphaFoldDB" id="A0AAW2SRQ8"/>
<comment type="caution">
    <text evidence="1">The sequence shown here is derived from an EMBL/GenBank/DDBJ whole genome shotgun (WGS) entry which is preliminary data.</text>
</comment>
<protein>
    <submittedName>
        <fullName evidence="1">Uncharacterized protein</fullName>
    </submittedName>
</protein>
<reference evidence="1" key="2">
    <citation type="journal article" date="2024" name="Plant">
        <title>Genomic evolution and insights into agronomic trait innovations of Sesamum species.</title>
        <authorList>
            <person name="Miao H."/>
            <person name="Wang L."/>
            <person name="Qu L."/>
            <person name="Liu H."/>
            <person name="Sun Y."/>
            <person name="Le M."/>
            <person name="Wang Q."/>
            <person name="Wei S."/>
            <person name="Zheng Y."/>
            <person name="Lin W."/>
            <person name="Duan Y."/>
            <person name="Cao H."/>
            <person name="Xiong S."/>
            <person name="Wang X."/>
            <person name="Wei L."/>
            <person name="Li C."/>
            <person name="Ma Q."/>
            <person name="Ju M."/>
            <person name="Zhao R."/>
            <person name="Li G."/>
            <person name="Mu C."/>
            <person name="Tian Q."/>
            <person name="Mei H."/>
            <person name="Zhang T."/>
            <person name="Gao T."/>
            <person name="Zhang H."/>
        </authorList>
    </citation>
    <scope>NUCLEOTIDE SEQUENCE</scope>
    <source>
        <strain evidence="1">KEN1</strain>
    </source>
</reference>
<dbReference type="EMBL" id="JACGWN010000016">
    <property type="protein sequence ID" value="KAL0395139.1"/>
    <property type="molecule type" value="Genomic_DNA"/>
</dbReference>
<evidence type="ECO:0000313" key="1">
    <source>
        <dbReference type="EMBL" id="KAL0395139.1"/>
    </source>
</evidence>
<reference evidence="1" key="1">
    <citation type="submission" date="2020-06" db="EMBL/GenBank/DDBJ databases">
        <authorList>
            <person name="Li T."/>
            <person name="Hu X."/>
            <person name="Zhang T."/>
            <person name="Song X."/>
            <person name="Zhang H."/>
            <person name="Dai N."/>
            <person name="Sheng W."/>
            <person name="Hou X."/>
            <person name="Wei L."/>
        </authorList>
    </citation>
    <scope>NUCLEOTIDE SEQUENCE</scope>
    <source>
        <strain evidence="1">KEN1</strain>
        <tissue evidence="1">Leaf</tissue>
    </source>
</reference>
<organism evidence="1">
    <name type="scientific">Sesamum latifolium</name>
    <dbReference type="NCBI Taxonomy" id="2727402"/>
    <lineage>
        <taxon>Eukaryota</taxon>
        <taxon>Viridiplantae</taxon>
        <taxon>Streptophyta</taxon>
        <taxon>Embryophyta</taxon>
        <taxon>Tracheophyta</taxon>
        <taxon>Spermatophyta</taxon>
        <taxon>Magnoliopsida</taxon>
        <taxon>eudicotyledons</taxon>
        <taxon>Gunneridae</taxon>
        <taxon>Pentapetalae</taxon>
        <taxon>asterids</taxon>
        <taxon>lamiids</taxon>
        <taxon>Lamiales</taxon>
        <taxon>Pedaliaceae</taxon>
        <taxon>Sesamum</taxon>
    </lineage>
</organism>
<gene>
    <name evidence="1" type="ORF">Slati_4480100</name>
</gene>